<dbReference type="InterPro" id="IPR052520">
    <property type="entry name" value="ATL_DNA_repair"/>
</dbReference>
<dbReference type="CDD" id="cd06445">
    <property type="entry name" value="ATase"/>
    <property type="match status" value="1"/>
</dbReference>
<dbReference type="GO" id="GO:0006281">
    <property type="term" value="P:DNA repair"/>
    <property type="evidence" value="ECO:0007669"/>
    <property type="project" value="UniProtKB-KW"/>
</dbReference>
<dbReference type="InterPro" id="IPR001497">
    <property type="entry name" value="MethylDNA_cys_MeTrfase_AS"/>
</dbReference>
<keyword evidence="4" id="KW-0227">DNA damage</keyword>
<dbReference type="OrthoDB" id="9789813at2"/>
<keyword evidence="3 8" id="KW-0808">Transferase</keyword>
<gene>
    <name evidence="8" type="ORF">JCM16774_2017</name>
</gene>
<organism evidence="8 9">
    <name type="scientific">Pseudoleptotrichia goodfellowii</name>
    <dbReference type="NCBI Taxonomy" id="157692"/>
    <lineage>
        <taxon>Bacteria</taxon>
        <taxon>Fusobacteriati</taxon>
        <taxon>Fusobacteriota</taxon>
        <taxon>Fusobacteriia</taxon>
        <taxon>Fusobacteriales</taxon>
        <taxon>Leptotrichiaceae</taxon>
        <taxon>Pseudoleptotrichia</taxon>
    </lineage>
</organism>
<comment type="catalytic activity">
    <reaction evidence="6">
        <text>a 6-O-methyl-2'-deoxyguanosine in DNA + L-cysteinyl-[protein] = S-methyl-L-cysteinyl-[protein] + a 2'-deoxyguanosine in DNA</text>
        <dbReference type="Rhea" id="RHEA:24000"/>
        <dbReference type="Rhea" id="RHEA-COMP:10131"/>
        <dbReference type="Rhea" id="RHEA-COMP:10132"/>
        <dbReference type="Rhea" id="RHEA-COMP:11367"/>
        <dbReference type="Rhea" id="RHEA-COMP:11368"/>
        <dbReference type="ChEBI" id="CHEBI:29950"/>
        <dbReference type="ChEBI" id="CHEBI:82612"/>
        <dbReference type="ChEBI" id="CHEBI:85445"/>
        <dbReference type="ChEBI" id="CHEBI:85448"/>
        <dbReference type="EC" id="2.1.1.63"/>
    </reaction>
</comment>
<evidence type="ECO:0000256" key="1">
    <source>
        <dbReference type="ARBA" id="ARBA00001286"/>
    </source>
</evidence>
<dbReference type="NCBIfam" id="TIGR00589">
    <property type="entry name" value="ogt"/>
    <property type="match status" value="1"/>
</dbReference>
<sequence>MKNKKDNIFEEIYKIVRKIPCGKVATYGQIAIMIGNPRLSRVVGYAMSSCPYKDVPCHRVVNRFGELAKTFGENGSEEQKIRLENEEVYVEESGCVDLKEYIWNGK</sequence>
<keyword evidence="2 8" id="KW-0489">Methyltransferase</keyword>
<accession>A0A510JFP8</accession>
<evidence type="ECO:0000256" key="5">
    <source>
        <dbReference type="ARBA" id="ARBA00023204"/>
    </source>
</evidence>
<dbReference type="GO" id="GO:0032259">
    <property type="term" value="P:methylation"/>
    <property type="evidence" value="ECO:0007669"/>
    <property type="project" value="UniProtKB-KW"/>
</dbReference>
<evidence type="ECO:0000256" key="6">
    <source>
        <dbReference type="ARBA" id="ARBA00049348"/>
    </source>
</evidence>
<dbReference type="PANTHER" id="PTHR42942">
    <property type="entry name" value="6-O-METHYLGUANINE DNA METHYLTRANSFERASE"/>
    <property type="match status" value="1"/>
</dbReference>
<dbReference type="Gene3D" id="1.10.10.10">
    <property type="entry name" value="Winged helix-like DNA-binding domain superfamily/Winged helix DNA-binding domain"/>
    <property type="match status" value="1"/>
</dbReference>
<evidence type="ECO:0000313" key="9">
    <source>
        <dbReference type="Proteomes" id="UP000321606"/>
    </source>
</evidence>
<protein>
    <submittedName>
        <fullName evidence="8">6-O-methylguanine DNA methyltransferase, DNA binding domain protein</fullName>
    </submittedName>
</protein>
<dbReference type="EMBL" id="AP019822">
    <property type="protein sequence ID" value="BBM37065.1"/>
    <property type="molecule type" value="Genomic_DNA"/>
</dbReference>
<feature type="domain" description="Methylated-DNA-[protein]-cysteine S-methyltransferase DNA binding" evidence="7">
    <location>
        <begin position="9"/>
        <end position="88"/>
    </location>
</feature>
<dbReference type="AlphaFoldDB" id="A0A510JFP8"/>
<evidence type="ECO:0000256" key="2">
    <source>
        <dbReference type="ARBA" id="ARBA00022603"/>
    </source>
</evidence>
<keyword evidence="5" id="KW-0234">DNA repair</keyword>
<dbReference type="PANTHER" id="PTHR42942:SF1">
    <property type="entry name" value="ALKYLTRANSFERASE-LIKE PROTEIN 1"/>
    <property type="match status" value="1"/>
</dbReference>
<name>A0A510JFP8_9FUSO</name>
<dbReference type="InterPro" id="IPR036217">
    <property type="entry name" value="MethylDNA_cys_MeTrfase_DNAb"/>
</dbReference>
<dbReference type="Proteomes" id="UP000321606">
    <property type="component" value="Chromosome"/>
</dbReference>
<reference evidence="8 9" key="1">
    <citation type="submission" date="2019-07" db="EMBL/GenBank/DDBJ databases">
        <title>Complete Genome Sequence of Leptotrichia goodfellowii Strain JCM 16774.</title>
        <authorList>
            <person name="Watanabe S."/>
            <person name="Cui L."/>
        </authorList>
    </citation>
    <scope>NUCLEOTIDE SEQUENCE [LARGE SCALE GENOMIC DNA]</scope>
    <source>
        <strain evidence="8 9">JCM16774</strain>
    </source>
</reference>
<dbReference type="KEGG" id="lgo:JCM16774_2017"/>
<evidence type="ECO:0000256" key="3">
    <source>
        <dbReference type="ARBA" id="ARBA00022679"/>
    </source>
</evidence>
<dbReference type="InterPro" id="IPR036388">
    <property type="entry name" value="WH-like_DNA-bd_sf"/>
</dbReference>
<dbReference type="RefSeq" id="WP_026738185.1">
    <property type="nucleotide sequence ID" value="NZ_AP019822.1"/>
</dbReference>
<proteinExistence type="predicted"/>
<comment type="catalytic activity">
    <reaction evidence="1">
        <text>a 4-O-methyl-thymidine in DNA + L-cysteinyl-[protein] = a thymidine in DNA + S-methyl-L-cysteinyl-[protein]</text>
        <dbReference type="Rhea" id="RHEA:53428"/>
        <dbReference type="Rhea" id="RHEA-COMP:10131"/>
        <dbReference type="Rhea" id="RHEA-COMP:10132"/>
        <dbReference type="Rhea" id="RHEA-COMP:13555"/>
        <dbReference type="Rhea" id="RHEA-COMP:13556"/>
        <dbReference type="ChEBI" id="CHEBI:29950"/>
        <dbReference type="ChEBI" id="CHEBI:82612"/>
        <dbReference type="ChEBI" id="CHEBI:137386"/>
        <dbReference type="ChEBI" id="CHEBI:137387"/>
        <dbReference type="EC" id="2.1.1.63"/>
    </reaction>
</comment>
<dbReference type="InterPro" id="IPR014048">
    <property type="entry name" value="MethylDNA_cys_MeTrfase_DNA-bd"/>
</dbReference>
<dbReference type="SUPFAM" id="SSF46767">
    <property type="entry name" value="Methylated DNA-protein cysteine methyltransferase, C-terminal domain"/>
    <property type="match status" value="1"/>
</dbReference>
<evidence type="ECO:0000313" key="8">
    <source>
        <dbReference type="EMBL" id="BBM37065.1"/>
    </source>
</evidence>
<dbReference type="Pfam" id="PF01035">
    <property type="entry name" value="DNA_binding_1"/>
    <property type="match status" value="1"/>
</dbReference>
<evidence type="ECO:0000256" key="4">
    <source>
        <dbReference type="ARBA" id="ARBA00022763"/>
    </source>
</evidence>
<dbReference type="PROSITE" id="PS00374">
    <property type="entry name" value="MGMT"/>
    <property type="match status" value="1"/>
</dbReference>
<dbReference type="GO" id="GO:0003908">
    <property type="term" value="F:methylated-DNA-[protein]-cysteine S-methyltransferase activity"/>
    <property type="evidence" value="ECO:0007669"/>
    <property type="project" value="UniProtKB-EC"/>
</dbReference>
<evidence type="ECO:0000259" key="7">
    <source>
        <dbReference type="Pfam" id="PF01035"/>
    </source>
</evidence>